<dbReference type="Proteomes" id="UP000315403">
    <property type="component" value="Unassembled WGS sequence"/>
</dbReference>
<gene>
    <name evidence="1" type="ORF">DLNHIDIE_03179</name>
</gene>
<name>A0A543PZM3_ACITH</name>
<organism evidence="1 2">
    <name type="scientific">Acidithiobacillus thiooxidans ATCC 19377</name>
    <dbReference type="NCBI Taxonomy" id="637390"/>
    <lineage>
        <taxon>Bacteria</taxon>
        <taxon>Pseudomonadati</taxon>
        <taxon>Pseudomonadota</taxon>
        <taxon>Acidithiobacillia</taxon>
        <taxon>Acidithiobacillales</taxon>
        <taxon>Acidithiobacillaceae</taxon>
        <taxon>Acidithiobacillus</taxon>
    </lineage>
</organism>
<comment type="caution">
    <text evidence="1">The sequence shown here is derived from an EMBL/GenBank/DDBJ whole genome shotgun (WGS) entry which is preliminary data.</text>
</comment>
<reference evidence="1 2" key="1">
    <citation type="submission" date="2019-03" db="EMBL/GenBank/DDBJ databases">
        <title>New insights into Acidothiobacillus thiooxidans sulfur metabolism through coupled gene expression, solution geochemistry, microscopy and spectroscopy analyses.</title>
        <authorList>
            <person name="Camacho D."/>
            <person name="Frazao R."/>
            <person name="Fouillen A."/>
            <person name="Nanci A."/>
            <person name="Lang B.F."/>
            <person name="Apte S.C."/>
            <person name="Baron C."/>
            <person name="Warren L.A."/>
        </authorList>
    </citation>
    <scope>NUCLEOTIDE SEQUENCE [LARGE SCALE GENOMIC DNA]</scope>
    <source>
        <strain evidence="1 2">ATCC 19377</strain>
    </source>
</reference>
<dbReference type="AlphaFoldDB" id="A0A543PZM3"/>
<proteinExistence type="predicted"/>
<sequence length="74" mass="8118">MGAETEGAHYFCDRLRGFLEGFKDADGEAVQSSEIFRAESGADATAILVEVPVNEIMHALYGPVSMVHFQQTLR</sequence>
<evidence type="ECO:0000313" key="1">
    <source>
        <dbReference type="EMBL" id="TQN49528.1"/>
    </source>
</evidence>
<evidence type="ECO:0000313" key="2">
    <source>
        <dbReference type="Proteomes" id="UP000315403"/>
    </source>
</evidence>
<protein>
    <submittedName>
        <fullName evidence="1">Uncharacterized protein</fullName>
    </submittedName>
</protein>
<dbReference type="EMBL" id="SZUV01000004">
    <property type="protein sequence ID" value="TQN49528.1"/>
    <property type="molecule type" value="Genomic_DNA"/>
</dbReference>
<dbReference type="RefSeq" id="WP_142089861.1">
    <property type="nucleotide sequence ID" value="NZ_SZUV01000004.1"/>
</dbReference>
<accession>A0A543PZM3</accession>